<reference evidence="1" key="1">
    <citation type="submission" date="2021-05" db="EMBL/GenBank/DDBJ databases">
        <authorList>
            <person name="Scholz U."/>
            <person name="Mascher M."/>
            <person name="Fiebig A."/>
        </authorList>
    </citation>
    <scope>NUCLEOTIDE SEQUENCE [LARGE SCALE GENOMIC DNA]</scope>
</reference>
<dbReference type="Proteomes" id="UP001732700">
    <property type="component" value="Chromosome 4C"/>
</dbReference>
<evidence type="ECO:0000313" key="2">
    <source>
        <dbReference type="Proteomes" id="UP001732700"/>
    </source>
</evidence>
<keyword evidence="2" id="KW-1185">Reference proteome</keyword>
<proteinExistence type="predicted"/>
<accession>A0ACD5WZN7</accession>
<protein>
    <submittedName>
        <fullName evidence="1">Uncharacterized protein</fullName>
    </submittedName>
</protein>
<reference evidence="1" key="2">
    <citation type="submission" date="2025-09" db="UniProtKB">
        <authorList>
            <consortium name="EnsemblPlants"/>
        </authorList>
    </citation>
    <scope>IDENTIFICATION</scope>
</reference>
<dbReference type="EnsemblPlants" id="AVESA.00010b.r2.4CG1324860.1">
    <property type="protein sequence ID" value="AVESA.00010b.r2.4CG1324860.1.CDS"/>
    <property type="gene ID" value="AVESA.00010b.r2.4CG1324860"/>
</dbReference>
<evidence type="ECO:0000313" key="1">
    <source>
        <dbReference type="EnsemblPlants" id="AVESA.00010b.r2.4CG1324860.1.CDS"/>
    </source>
</evidence>
<name>A0ACD5WZN7_AVESA</name>
<organism evidence="1 2">
    <name type="scientific">Avena sativa</name>
    <name type="common">Oat</name>
    <dbReference type="NCBI Taxonomy" id="4498"/>
    <lineage>
        <taxon>Eukaryota</taxon>
        <taxon>Viridiplantae</taxon>
        <taxon>Streptophyta</taxon>
        <taxon>Embryophyta</taxon>
        <taxon>Tracheophyta</taxon>
        <taxon>Spermatophyta</taxon>
        <taxon>Magnoliopsida</taxon>
        <taxon>Liliopsida</taxon>
        <taxon>Poales</taxon>
        <taxon>Poaceae</taxon>
        <taxon>BOP clade</taxon>
        <taxon>Pooideae</taxon>
        <taxon>Poodae</taxon>
        <taxon>Poeae</taxon>
        <taxon>Poeae Chloroplast Group 1 (Aveneae type)</taxon>
        <taxon>Aveninae</taxon>
        <taxon>Avena</taxon>
    </lineage>
</organism>
<sequence length="328" mass="35211">MGVMPLVALRAIVPGSGGDVRGALRPCVLLTIANFSLNNEASQHSHTTKEASIGHTYASQGGSDYVTYVATHASLLGKPYDEYYGFVATIDVYGYNISRGQMSVSAVWIANVGNGSKESYNDIQVGWMVSPIIYGDSHTHFYTHWTRDGYVSGCYNMECPGFQLEQGSKIFPGDIISSTSTTGGSGHTITIKVFKDKSSQNWWLYCGINDETPTAVGYYPANIFTTLAEKANSIAFGGGSRAIKSLTTPPMGSGSLPSSNAAFISNLQYVDQDGQVTLIQSDLPIIAANPKCYYVSPIVGSKFSYGAHQAAFSYMGNICGRIINVIKL</sequence>